<feature type="compositionally biased region" description="Acidic residues" evidence="2">
    <location>
        <begin position="26"/>
        <end position="38"/>
    </location>
</feature>
<comment type="caution">
    <text evidence="3">The sequence shown here is derived from an EMBL/GenBank/DDBJ whole genome shotgun (WGS) entry which is preliminary data.</text>
</comment>
<feature type="compositionally biased region" description="Low complexity" evidence="2">
    <location>
        <begin position="217"/>
        <end position="234"/>
    </location>
</feature>
<feature type="region of interest" description="Disordered" evidence="2">
    <location>
        <begin position="214"/>
        <end position="256"/>
    </location>
</feature>
<accession>A0AA36NL52</accession>
<gene>
    <name evidence="3" type="ORF">EVOR1521_LOCUS28608</name>
</gene>
<sequence>MAPKQSKGYKSSTEQPEQPEQPEQSEQPEDIIMEEEQTTADPNIACGSSEDPLVSQITQSMSEMSLKEMKRALRKKVEEKEELENRMKELTKQLAEDKKKFKELMAPLLEKERLERTKMRREETKKAGHEDRASYINLDIMYKGVKYQINVKKGSSTGKLREKLVELFGLKSKQRLVMDFKGTYVYISNNGKSYGLKRWNTLGVNSGDCINVSLPDTTTTENTENNNEVESAVELNEEENSESESETSGSEKNSEK</sequence>
<evidence type="ECO:0008006" key="5">
    <source>
        <dbReference type="Google" id="ProtNLM"/>
    </source>
</evidence>
<feature type="coiled-coil region" evidence="1">
    <location>
        <begin position="63"/>
        <end position="100"/>
    </location>
</feature>
<feature type="compositionally biased region" description="Low complexity" evidence="2">
    <location>
        <begin position="14"/>
        <end position="25"/>
    </location>
</feature>
<evidence type="ECO:0000313" key="3">
    <source>
        <dbReference type="EMBL" id="CAJ1406718.1"/>
    </source>
</evidence>
<evidence type="ECO:0000256" key="2">
    <source>
        <dbReference type="SAM" id="MobiDB-lite"/>
    </source>
</evidence>
<protein>
    <recommendedName>
        <fullName evidence="5">Ubiquitin-like domain-containing protein</fullName>
    </recommendedName>
</protein>
<dbReference type="AlphaFoldDB" id="A0AA36NL52"/>
<organism evidence="3 4">
    <name type="scientific">Effrenium voratum</name>
    <dbReference type="NCBI Taxonomy" id="2562239"/>
    <lineage>
        <taxon>Eukaryota</taxon>
        <taxon>Sar</taxon>
        <taxon>Alveolata</taxon>
        <taxon>Dinophyceae</taxon>
        <taxon>Suessiales</taxon>
        <taxon>Symbiodiniaceae</taxon>
        <taxon>Effrenium</taxon>
    </lineage>
</organism>
<reference evidence="3" key="1">
    <citation type="submission" date="2023-08" db="EMBL/GenBank/DDBJ databases">
        <authorList>
            <person name="Chen Y."/>
            <person name="Shah S."/>
            <person name="Dougan E. K."/>
            <person name="Thang M."/>
            <person name="Chan C."/>
        </authorList>
    </citation>
    <scope>NUCLEOTIDE SEQUENCE</scope>
</reference>
<feature type="region of interest" description="Disordered" evidence="2">
    <location>
        <begin position="1"/>
        <end position="52"/>
    </location>
</feature>
<evidence type="ECO:0000313" key="4">
    <source>
        <dbReference type="Proteomes" id="UP001178507"/>
    </source>
</evidence>
<evidence type="ECO:0000256" key="1">
    <source>
        <dbReference type="SAM" id="Coils"/>
    </source>
</evidence>
<feature type="compositionally biased region" description="Low complexity" evidence="2">
    <location>
        <begin position="246"/>
        <end position="256"/>
    </location>
</feature>
<proteinExistence type="predicted"/>
<dbReference type="Proteomes" id="UP001178507">
    <property type="component" value="Unassembled WGS sequence"/>
</dbReference>
<name>A0AA36NL52_9DINO</name>
<dbReference type="EMBL" id="CAUJNA010003643">
    <property type="protein sequence ID" value="CAJ1406718.1"/>
    <property type="molecule type" value="Genomic_DNA"/>
</dbReference>
<feature type="compositionally biased region" description="Acidic residues" evidence="2">
    <location>
        <begin position="235"/>
        <end position="245"/>
    </location>
</feature>
<keyword evidence="4" id="KW-1185">Reference proteome</keyword>
<keyword evidence="1" id="KW-0175">Coiled coil</keyword>